<dbReference type="SUPFAM" id="SSF56219">
    <property type="entry name" value="DNase I-like"/>
    <property type="match status" value="1"/>
</dbReference>
<dbReference type="Gene3D" id="3.60.10.10">
    <property type="entry name" value="Endonuclease/exonuclease/phosphatase"/>
    <property type="match status" value="1"/>
</dbReference>
<reference evidence="1 2" key="1">
    <citation type="journal article" date="2021" name="Plant Biotechnol. J.">
        <title>Multi-omics assisted identification of the key and species-specific regulatory components of drought-tolerant mechanisms in Gossypium stocksii.</title>
        <authorList>
            <person name="Yu D."/>
            <person name="Ke L."/>
            <person name="Zhang D."/>
            <person name="Wu Y."/>
            <person name="Sun Y."/>
            <person name="Mei J."/>
            <person name="Sun J."/>
            <person name="Sun Y."/>
        </authorList>
    </citation>
    <scope>NUCLEOTIDE SEQUENCE [LARGE SCALE GENOMIC DNA]</scope>
    <source>
        <strain evidence="2">cv. E1</strain>
        <tissue evidence="1">Leaf</tissue>
    </source>
</reference>
<dbReference type="InterPro" id="IPR036691">
    <property type="entry name" value="Endo/exonu/phosph_ase_sf"/>
</dbReference>
<dbReference type="AlphaFoldDB" id="A0A9D3W0T6"/>
<protein>
    <recommendedName>
        <fullName evidence="3">Endonuclease/exonuclease/phosphatase domain-containing protein</fullName>
    </recommendedName>
</protein>
<organism evidence="1 2">
    <name type="scientific">Gossypium stocksii</name>
    <dbReference type="NCBI Taxonomy" id="47602"/>
    <lineage>
        <taxon>Eukaryota</taxon>
        <taxon>Viridiplantae</taxon>
        <taxon>Streptophyta</taxon>
        <taxon>Embryophyta</taxon>
        <taxon>Tracheophyta</taxon>
        <taxon>Spermatophyta</taxon>
        <taxon>Magnoliopsida</taxon>
        <taxon>eudicotyledons</taxon>
        <taxon>Gunneridae</taxon>
        <taxon>Pentapetalae</taxon>
        <taxon>rosids</taxon>
        <taxon>malvids</taxon>
        <taxon>Malvales</taxon>
        <taxon>Malvaceae</taxon>
        <taxon>Malvoideae</taxon>
        <taxon>Gossypium</taxon>
    </lineage>
</organism>
<gene>
    <name evidence="1" type="ORF">J1N35_009781</name>
</gene>
<evidence type="ECO:0008006" key="3">
    <source>
        <dbReference type="Google" id="ProtNLM"/>
    </source>
</evidence>
<dbReference type="EMBL" id="JAIQCV010000004">
    <property type="protein sequence ID" value="KAH1106013.1"/>
    <property type="molecule type" value="Genomic_DNA"/>
</dbReference>
<dbReference type="OrthoDB" id="1001832at2759"/>
<comment type="caution">
    <text evidence="1">The sequence shown here is derived from an EMBL/GenBank/DDBJ whole genome shotgun (WGS) entry which is preliminary data.</text>
</comment>
<evidence type="ECO:0000313" key="2">
    <source>
        <dbReference type="Proteomes" id="UP000828251"/>
    </source>
</evidence>
<accession>A0A9D3W0T6</accession>
<sequence>MLLWDAAIQIDVICASNQFIHVHCKEQGSMKSTYLTVVYASPNASKRKLLWPKLSRLVLDSSKAGVLGGDFNSILSENERVGGALNRCGISNSFNNFMFDLGFTGSPFTWARGNLQQWVLDFPETTVSHLERLGSDHRPILLETSKGNKCKGERPFRFLATWQQHHMFGECLKKAWSNEKDVCSNIDHFTKAVKDSNVKVFGSIAHRKKTLLARINGIEKSLDERSNELLLQLYQQLKMELGEVLAQEESLWYPKSRSKWLTDGDCNTPFFFIFLPLTGDGLIG</sequence>
<dbReference type="Proteomes" id="UP000828251">
    <property type="component" value="Unassembled WGS sequence"/>
</dbReference>
<dbReference type="PANTHER" id="PTHR33710">
    <property type="entry name" value="BNAC02G09200D PROTEIN"/>
    <property type="match status" value="1"/>
</dbReference>
<name>A0A9D3W0T6_9ROSI</name>
<keyword evidence="2" id="KW-1185">Reference proteome</keyword>
<evidence type="ECO:0000313" key="1">
    <source>
        <dbReference type="EMBL" id="KAH1106013.1"/>
    </source>
</evidence>
<proteinExistence type="predicted"/>
<dbReference type="PANTHER" id="PTHR33710:SF77">
    <property type="entry name" value="DNASE I-LIKE SUPERFAMILY PROTEIN"/>
    <property type="match status" value="1"/>
</dbReference>